<organism evidence="2 3">
    <name type="scientific">Chitinophaga sancti</name>
    <dbReference type="NCBI Taxonomy" id="1004"/>
    <lineage>
        <taxon>Bacteria</taxon>
        <taxon>Pseudomonadati</taxon>
        <taxon>Bacteroidota</taxon>
        <taxon>Chitinophagia</taxon>
        <taxon>Chitinophagales</taxon>
        <taxon>Chitinophagaceae</taxon>
        <taxon>Chitinophaga</taxon>
    </lineage>
</organism>
<keyword evidence="1" id="KW-0812">Transmembrane</keyword>
<dbReference type="EMBL" id="FPIZ01000012">
    <property type="protein sequence ID" value="SFW72560.1"/>
    <property type="molecule type" value="Genomic_DNA"/>
</dbReference>
<accession>A0A1K1RKF6</accession>
<protein>
    <submittedName>
        <fullName evidence="2">Uncharacterized protein</fullName>
    </submittedName>
</protein>
<dbReference type="AlphaFoldDB" id="A0A1K1RKF6"/>
<evidence type="ECO:0000256" key="1">
    <source>
        <dbReference type="SAM" id="Phobius"/>
    </source>
</evidence>
<keyword evidence="1" id="KW-1133">Transmembrane helix</keyword>
<reference evidence="2 3" key="1">
    <citation type="submission" date="2016-11" db="EMBL/GenBank/DDBJ databases">
        <authorList>
            <person name="Jaros S."/>
            <person name="Januszkiewicz K."/>
            <person name="Wedrychowicz H."/>
        </authorList>
    </citation>
    <scope>NUCLEOTIDE SEQUENCE [LARGE SCALE GENOMIC DNA]</scope>
    <source>
        <strain evidence="2 3">DSM 784</strain>
    </source>
</reference>
<keyword evidence="1" id="KW-0472">Membrane</keyword>
<sequence>MAMEIDSRKVHYAGTHFIITICVLIINCKCLYEMRTGTYFTILIHALTID</sequence>
<evidence type="ECO:0000313" key="3">
    <source>
        <dbReference type="Proteomes" id="UP000183788"/>
    </source>
</evidence>
<evidence type="ECO:0000313" key="2">
    <source>
        <dbReference type="EMBL" id="SFW72560.1"/>
    </source>
</evidence>
<gene>
    <name evidence="2" type="ORF">SAMN05661012_03957</name>
</gene>
<dbReference type="Proteomes" id="UP000183788">
    <property type="component" value="Unassembled WGS sequence"/>
</dbReference>
<name>A0A1K1RKF6_9BACT</name>
<proteinExistence type="predicted"/>
<feature type="transmembrane region" description="Helical" evidence="1">
    <location>
        <begin position="12"/>
        <end position="32"/>
    </location>
</feature>